<feature type="coiled-coil region" evidence="1">
    <location>
        <begin position="23"/>
        <end position="54"/>
    </location>
</feature>
<gene>
    <name evidence="2" type="ORF">J1N35_043178</name>
</gene>
<name>A0A9D3U6U6_9ROSI</name>
<dbReference type="AlphaFoldDB" id="A0A9D3U6U6"/>
<evidence type="ECO:0000313" key="3">
    <source>
        <dbReference type="Proteomes" id="UP000828251"/>
    </source>
</evidence>
<dbReference type="Proteomes" id="UP000828251">
    <property type="component" value="Unassembled WGS sequence"/>
</dbReference>
<dbReference type="PANTHER" id="PTHR31169">
    <property type="entry name" value="OS05G0300700 PROTEIN"/>
    <property type="match status" value="1"/>
</dbReference>
<proteinExistence type="predicted"/>
<sequence length="118" mass="13839">MGCLCRTLRNWIDKQNSEFVDSEKEAKENILVARDKEKQLRQKMQDEVAKAIIEKSGASLSVSEHEVLVRQIKREVIQVHEDVCQAIRMLPRSMFSIYYFYSSSNYLKNVHKLIYVAN</sequence>
<accession>A0A9D3U6U6</accession>
<protein>
    <submittedName>
        <fullName evidence="2">Uncharacterized protein</fullName>
    </submittedName>
</protein>
<keyword evidence="3" id="KW-1185">Reference proteome</keyword>
<reference evidence="2 3" key="1">
    <citation type="journal article" date="2021" name="Plant Biotechnol. J.">
        <title>Multi-omics assisted identification of the key and species-specific regulatory components of drought-tolerant mechanisms in Gossypium stocksii.</title>
        <authorList>
            <person name="Yu D."/>
            <person name="Ke L."/>
            <person name="Zhang D."/>
            <person name="Wu Y."/>
            <person name="Sun Y."/>
            <person name="Mei J."/>
            <person name="Sun J."/>
            <person name="Sun Y."/>
        </authorList>
    </citation>
    <scope>NUCLEOTIDE SEQUENCE [LARGE SCALE GENOMIC DNA]</scope>
    <source>
        <strain evidence="3">cv. E1</strain>
        <tissue evidence="2">Leaf</tissue>
    </source>
</reference>
<comment type="caution">
    <text evidence="2">The sequence shown here is derived from an EMBL/GenBank/DDBJ whole genome shotgun (WGS) entry which is preliminary data.</text>
</comment>
<evidence type="ECO:0000313" key="2">
    <source>
        <dbReference type="EMBL" id="KAH1031004.1"/>
    </source>
</evidence>
<dbReference type="PANTHER" id="PTHR31169:SF8">
    <property type="entry name" value="ZINC-FINGER DOMAIN OF MONOAMINE-OXIDASE A REPRESSOR R1 PROTEIN"/>
    <property type="match status" value="1"/>
</dbReference>
<dbReference type="GO" id="GO:0005634">
    <property type="term" value="C:nucleus"/>
    <property type="evidence" value="ECO:0007669"/>
    <property type="project" value="TreeGrafter"/>
</dbReference>
<dbReference type="EMBL" id="JAIQCV010000013">
    <property type="protein sequence ID" value="KAH1031004.1"/>
    <property type="molecule type" value="Genomic_DNA"/>
</dbReference>
<evidence type="ECO:0000256" key="1">
    <source>
        <dbReference type="SAM" id="Coils"/>
    </source>
</evidence>
<keyword evidence="1" id="KW-0175">Coiled coil</keyword>
<organism evidence="2 3">
    <name type="scientific">Gossypium stocksii</name>
    <dbReference type="NCBI Taxonomy" id="47602"/>
    <lineage>
        <taxon>Eukaryota</taxon>
        <taxon>Viridiplantae</taxon>
        <taxon>Streptophyta</taxon>
        <taxon>Embryophyta</taxon>
        <taxon>Tracheophyta</taxon>
        <taxon>Spermatophyta</taxon>
        <taxon>Magnoliopsida</taxon>
        <taxon>eudicotyledons</taxon>
        <taxon>Gunneridae</taxon>
        <taxon>Pentapetalae</taxon>
        <taxon>rosids</taxon>
        <taxon>malvids</taxon>
        <taxon>Malvales</taxon>
        <taxon>Malvaceae</taxon>
        <taxon>Malvoideae</taxon>
        <taxon>Gossypium</taxon>
    </lineage>
</organism>
<dbReference type="OrthoDB" id="298344at2759"/>
<dbReference type="GO" id="GO:0006355">
    <property type="term" value="P:regulation of DNA-templated transcription"/>
    <property type="evidence" value="ECO:0007669"/>
    <property type="project" value="InterPro"/>
</dbReference>
<dbReference type="InterPro" id="IPR040221">
    <property type="entry name" value="CDCA7/CDA7L"/>
</dbReference>